<dbReference type="Proteomes" id="UP000198825">
    <property type="component" value="Chromosome I"/>
</dbReference>
<dbReference type="Gene3D" id="3.10.20.300">
    <property type="entry name" value="mk0293 like domain"/>
    <property type="match status" value="1"/>
</dbReference>
<comment type="catalytic activity">
    <reaction evidence="2">
        <text>Ni(II)-pyridinium-3,5-bisthiocarboxylate mononucleotide = pyridinium-3,5-bisthiocarboxylate mononucleotide + Ni(2+)</text>
        <dbReference type="Rhea" id="RHEA:54784"/>
        <dbReference type="ChEBI" id="CHEBI:49786"/>
        <dbReference type="ChEBI" id="CHEBI:137372"/>
        <dbReference type="ChEBI" id="CHEBI:137373"/>
        <dbReference type="EC" id="4.99.1.12"/>
    </reaction>
</comment>
<sequence>MRHVWVDVSAGVAGDMLLGALLDAGASLDAVQRAVDAVVAGAVAVEVRTVTRAGMRATKADVRMLVDDPPHRDWRTVRAMLHGAALADRVRRDALAVFGRLADAEAHAHGIDAEDVHFHEVGALDSIADVVGVCAALDDLGVESLSAGEVALGSGTVRMAHGRIAVPGPAVVELSRGWRVRGDGPGELTTPTGMALVVTLAQACEDLPALTLETSGSGAGTRDTAGRPNLTRVLVGSRTGAAPTASGQTGVVLEANVDDLDPRLWPGVLAALLGAGAQDAWLAPIAMKKGRPAHVLTVLGTPETAPRLRSVVHAQTSTIGLRQTTVEKHALPRTWAPVDVDGRTVRIKVSHERGAVVRATPEFEDVAAAAAATGRPTVDVLAAAGAAAVAGGLVPGARVPSDDSGQEVSRPHQAHDHDHPHPGHDHAGQHDHDHAEEHP</sequence>
<dbReference type="HAMAP" id="MF_01074">
    <property type="entry name" value="LarC"/>
    <property type="match status" value="1"/>
</dbReference>
<dbReference type="GO" id="GO:0051604">
    <property type="term" value="P:protein maturation"/>
    <property type="evidence" value="ECO:0007669"/>
    <property type="project" value="UniProtKB-UniRule"/>
</dbReference>
<feature type="compositionally biased region" description="Basic and acidic residues" evidence="3">
    <location>
        <begin position="409"/>
        <end position="439"/>
    </location>
</feature>
<dbReference type="EC" id="4.99.1.12" evidence="2"/>
<dbReference type="AlphaFoldDB" id="A0A1H2MH49"/>
<dbReference type="InterPro" id="IPR002822">
    <property type="entry name" value="Ni_insertion"/>
</dbReference>
<accession>A0A1H2MH49</accession>
<dbReference type="GO" id="GO:0016829">
    <property type="term" value="F:lyase activity"/>
    <property type="evidence" value="ECO:0007669"/>
    <property type="project" value="UniProtKB-UniRule"/>
</dbReference>
<dbReference type="NCBIfam" id="TIGR00299">
    <property type="entry name" value="nickel pincer cofactor biosynthesis protein LarC"/>
    <property type="match status" value="1"/>
</dbReference>
<feature type="region of interest" description="Disordered" evidence="3">
    <location>
        <begin position="397"/>
        <end position="439"/>
    </location>
</feature>
<keyword evidence="2" id="KW-0456">Lyase</keyword>
<reference evidence="5" key="1">
    <citation type="submission" date="2016-10" db="EMBL/GenBank/DDBJ databases">
        <authorList>
            <person name="Varghese N."/>
            <person name="Submissions S."/>
        </authorList>
    </citation>
    <scope>NUCLEOTIDE SEQUENCE [LARGE SCALE GENOMIC DNA]</scope>
    <source>
        <strain evidence="5">DSM 21743</strain>
    </source>
</reference>
<protein>
    <recommendedName>
        <fullName evidence="2">Pyridinium-3,5-bisthiocarboxylic acid mononucleotide nickel insertion protein</fullName>
        <shortName evidence="2">P2TMN nickel insertion protein</shortName>
        <ecNumber evidence="2">4.99.1.12</ecNumber>
    </recommendedName>
    <alternativeName>
        <fullName evidence="2">Nickel-pincer cofactor biosynthesis protein LarC</fullName>
    </alternativeName>
</protein>
<organism evidence="4 5">
    <name type="scientific">Microlunatus sagamiharensis</name>
    <dbReference type="NCBI Taxonomy" id="546874"/>
    <lineage>
        <taxon>Bacteria</taxon>
        <taxon>Bacillati</taxon>
        <taxon>Actinomycetota</taxon>
        <taxon>Actinomycetes</taxon>
        <taxon>Propionibacteriales</taxon>
        <taxon>Propionibacteriaceae</taxon>
        <taxon>Microlunatus</taxon>
    </lineage>
</organism>
<evidence type="ECO:0000313" key="5">
    <source>
        <dbReference type="Proteomes" id="UP000198825"/>
    </source>
</evidence>
<proteinExistence type="inferred from homology"/>
<name>A0A1H2MH49_9ACTN</name>
<dbReference type="PANTHER" id="PTHR36566">
    <property type="entry name" value="NICKEL INSERTION PROTEIN-RELATED"/>
    <property type="match status" value="1"/>
</dbReference>
<evidence type="ECO:0000313" key="4">
    <source>
        <dbReference type="EMBL" id="SDU92540.1"/>
    </source>
</evidence>
<evidence type="ECO:0000256" key="2">
    <source>
        <dbReference type="HAMAP-Rule" id="MF_01074"/>
    </source>
</evidence>
<dbReference type="STRING" id="546874.SAMN04488544_2065"/>
<gene>
    <name evidence="2" type="primary">larC</name>
    <name evidence="4" type="ORF">SAMN04488544_2065</name>
</gene>
<evidence type="ECO:0000256" key="3">
    <source>
        <dbReference type="SAM" id="MobiDB-lite"/>
    </source>
</evidence>
<dbReference type="EMBL" id="LT629799">
    <property type="protein sequence ID" value="SDU92540.1"/>
    <property type="molecule type" value="Genomic_DNA"/>
</dbReference>
<dbReference type="Gene3D" id="3.30.70.1380">
    <property type="entry name" value="Transcriptional regulatory protein pf0864 domain like"/>
    <property type="match status" value="1"/>
</dbReference>
<dbReference type="Pfam" id="PF01969">
    <property type="entry name" value="Ni_insertion"/>
    <property type="match status" value="1"/>
</dbReference>
<dbReference type="GO" id="GO:0016151">
    <property type="term" value="F:nickel cation binding"/>
    <property type="evidence" value="ECO:0007669"/>
    <property type="project" value="UniProtKB-UniRule"/>
</dbReference>
<dbReference type="RefSeq" id="WP_091074334.1">
    <property type="nucleotide sequence ID" value="NZ_LT629799.1"/>
</dbReference>
<dbReference type="OrthoDB" id="9765625at2"/>
<keyword evidence="1 2" id="KW-0533">Nickel</keyword>
<comment type="similarity">
    <text evidence="2">Belongs to the LarC family.</text>
</comment>
<evidence type="ECO:0000256" key="1">
    <source>
        <dbReference type="ARBA" id="ARBA00022596"/>
    </source>
</evidence>
<comment type="function">
    <text evidence="2">Involved in the biosynthesis of a nickel-pincer cofactor ((SCS)Ni(II) pincer complex). Binds Ni(2+), and functions in nickel delivery to pyridinium-3,5-bisthiocarboxylic acid mononucleotide (P2TMN), to form the mature cofactor. Is thus probably required for the activation of nickel-pincer cofactor-dependent enzymes.</text>
</comment>
<keyword evidence="5" id="KW-1185">Reference proteome</keyword>
<dbReference type="PANTHER" id="PTHR36566:SF1">
    <property type="entry name" value="PYRIDINIUM-3,5-BISTHIOCARBOXYLIC ACID MONONUCLEOTIDE NICKEL INSERTION PROTEIN"/>
    <property type="match status" value="1"/>
</dbReference>